<feature type="non-terminal residue" evidence="2">
    <location>
        <position position="1"/>
    </location>
</feature>
<feature type="chain" id="PRO_5043036329" evidence="1">
    <location>
        <begin position="21"/>
        <end position="146"/>
    </location>
</feature>
<accession>A0AAN5CB02</accession>
<protein>
    <submittedName>
        <fullName evidence="2">Uncharacterized protein</fullName>
    </submittedName>
</protein>
<name>A0AAN5CB02_9BILA</name>
<feature type="signal peptide" evidence="1">
    <location>
        <begin position="1"/>
        <end position="20"/>
    </location>
</feature>
<proteinExistence type="predicted"/>
<sequence length="146" mass="17482">QMRHLVTLGIIVGSAHFLHAAAEAPESSDSRDQANENETLEASRLLAKRFDPYPYDDGREDIYKRFEMLEKRFHPYQKRFDAYQKRFDAYEKRFDPFQKRFDSYEKRFDPYQKRFDPFEKRSIPLSANRPLVFNPLDTRAFFVALG</sequence>
<keyword evidence="3" id="KW-1185">Reference proteome</keyword>
<dbReference type="EMBL" id="BTRK01000002">
    <property type="protein sequence ID" value="GMR35479.1"/>
    <property type="molecule type" value="Genomic_DNA"/>
</dbReference>
<dbReference type="Gene3D" id="1.20.1260.80">
    <property type="match status" value="1"/>
</dbReference>
<evidence type="ECO:0000313" key="3">
    <source>
        <dbReference type="Proteomes" id="UP001328107"/>
    </source>
</evidence>
<gene>
    <name evidence="2" type="ORF">PMAYCL1PPCAC_05674</name>
</gene>
<reference evidence="3" key="1">
    <citation type="submission" date="2022-10" db="EMBL/GenBank/DDBJ databases">
        <title>Genome assembly of Pristionchus species.</title>
        <authorList>
            <person name="Yoshida K."/>
            <person name="Sommer R.J."/>
        </authorList>
    </citation>
    <scope>NUCLEOTIDE SEQUENCE [LARGE SCALE GENOMIC DNA]</scope>
    <source>
        <strain evidence="3">RS5460</strain>
    </source>
</reference>
<comment type="caution">
    <text evidence="2">The sequence shown here is derived from an EMBL/GenBank/DDBJ whole genome shotgun (WGS) entry which is preliminary data.</text>
</comment>
<evidence type="ECO:0000313" key="2">
    <source>
        <dbReference type="EMBL" id="GMR35479.1"/>
    </source>
</evidence>
<evidence type="ECO:0000256" key="1">
    <source>
        <dbReference type="SAM" id="SignalP"/>
    </source>
</evidence>
<dbReference type="AlphaFoldDB" id="A0AAN5CB02"/>
<keyword evidence="1" id="KW-0732">Signal</keyword>
<dbReference type="Proteomes" id="UP001328107">
    <property type="component" value="Unassembled WGS sequence"/>
</dbReference>
<organism evidence="2 3">
    <name type="scientific">Pristionchus mayeri</name>
    <dbReference type="NCBI Taxonomy" id="1317129"/>
    <lineage>
        <taxon>Eukaryota</taxon>
        <taxon>Metazoa</taxon>
        <taxon>Ecdysozoa</taxon>
        <taxon>Nematoda</taxon>
        <taxon>Chromadorea</taxon>
        <taxon>Rhabditida</taxon>
        <taxon>Rhabditina</taxon>
        <taxon>Diplogasteromorpha</taxon>
        <taxon>Diplogasteroidea</taxon>
        <taxon>Neodiplogasteridae</taxon>
        <taxon>Pristionchus</taxon>
    </lineage>
</organism>
<dbReference type="SUPFAM" id="SSF57997">
    <property type="entry name" value="Tropomyosin"/>
    <property type="match status" value="1"/>
</dbReference>